<evidence type="ECO:0000256" key="1">
    <source>
        <dbReference type="SAM" id="Phobius"/>
    </source>
</evidence>
<organism evidence="3 4">
    <name type="scientific">Cylindrodendrum hubeiense</name>
    <dbReference type="NCBI Taxonomy" id="595255"/>
    <lineage>
        <taxon>Eukaryota</taxon>
        <taxon>Fungi</taxon>
        <taxon>Dikarya</taxon>
        <taxon>Ascomycota</taxon>
        <taxon>Pezizomycotina</taxon>
        <taxon>Sordariomycetes</taxon>
        <taxon>Hypocreomycetidae</taxon>
        <taxon>Hypocreales</taxon>
        <taxon>Nectriaceae</taxon>
        <taxon>Cylindrodendrum</taxon>
    </lineage>
</organism>
<reference evidence="3" key="1">
    <citation type="submission" date="2020-03" db="EMBL/GenBank/DDBJ databases">
        <title>Draft Genome Sequence of Cylindrodendrum hubeiense.</title>
        <authorList>
            <person name="Buettner E."/>
            <person name="Kellner H."/>
        </authorList>
    </citation>
    <scope>NUCLEOTIDE SEQUENCE</scope>
    <source>
        <strain evidence="3">IHI 201604</strain>
    </source>
</reference>
<sequence length="237" mass="24297">MKAVFFSAVALAVSAFAAPSIAPPIGGEYTDQIEKIAPIENVVPIEGGDSLVPDLGIFKRSSPISCNEDLLSSLGSTGSAAHDITSSIQFIVNKYTDGKISKEDAADQSLPELKKIESLLTNLCVELDVATGIEITAAVDVKAVLDHVVDLVSTVLVTLNTLVAAIGLQPSIKLIVASLCRIISKLLILITTLVASVAPALTSALGVLIRGLGQGVLAPFLGSVLGSTDGILSALGL</sequence>
<accession>A0A9P5H4P3</accession>
<feature type="transmembrane region" description="Helical" evidence="1">
    <location>
        <begin position="186"/>
        <end position="209"/>
    </location>
</feature>
<comment type="caution">
    <text evidence="3">The sequence shown here is derived from an EMBL/GenBank/DDBJ whole genome shotgun (WGS) entry which is preliminary data.</text>
</comment>
<keyword evidence="1" id="KW-1133">Transmembrane helix</keyword>
<keyword evidence="1" id="KW-0472">Membrane</keyword>
<keyword evidence="4" id="KW-1185">Reference proteome</keyword>
<evidence type="ECO:0000313" key="3">
    <source>
        <dbReference type="EMBL" id="KAF7549346.1"/>
    </source>
</evidence>
<evidence type="ECO:0000313" key="4">
    <source>
        <dbReference type="Proteomes" id="UP000722485"/>
    </source>
</evidence>
<keyword evidence="1" id="KW-0812">Transmembrane</keyword>
<gene>
    <name evidence="3" type="ORF">G7Z17_g6452</name>
</gene>
<dbReference type="AlphaFoldDB" id="A0A9P5H4P3"/>
<feature type="chain" id="PRO_5040415390" evidence="2">
    <location>
        <begin position="23"/>
        <end position="237"/>
    </location>
</feature>
<feature type="signal peptide" evidence="2">
    <location>
        <begin position="1"/>
        <end position="22"/>
    </location>
</feature>
<evidence type="ECO:0000256" key="2">
    <source>
        <dbReference type="SAM" id="SignalP"/>
    </source>
</evidence>
<name>A0A9P5H4P3_9HYPO</name>
<proteinExistence type="predicted"/>
<keyword evidence="2" id="KW-0732">Signal</keyword>
<protein>
    <submittedName>
        <fullName evidence="3">Uncharacterized protein</fullName>
    </submittedName>
</protein>
<dbReference type="Proteomes" id="UP000722485">
    <property type="component" value="Unassembled WGS sequence"/>
</dbReference>
<dbReference type="EMBL" id="JAANBB010000124">
    <property type="protein sequence ID" value="KAF7549346.1"/>
    <property type="molecule type" value="Genomic_DNA"/>
</dbReference>